<keyword evidence="3" id="KW-1185">Reference proteome</keyword>
<keyword evidence="1" id="KW-1133">Transmembrane helix</keyword>
<feature type="transmembrane region" description="Helical" evidence="1">
    <location>
        <begin position="79"/>
        <end position="99"/>
    </location>
</feature>
<proteinExistence type="predicted"/>
<reference evidence="2 3" key="1">
    <citation type="submission" date="2018-08" db="EMBL/GenBank/DDBJ databases">
        <title>Bacillus chawlae sp. nov., Bacillus glennii sp. nov., and Bacillus saganii sp. nov. Isolated from the Vehicle Assembly Building at Kennedy Space Center where the Viking Spacecraft were Assembled.</title>
        <authorList>
            <person name="Seuylemezian A."/>
            <person name="Vaishampayan P."/>
        </authorList>
    </citation>
    <scope>NUCLEOTIDE SEQUENCE [LARGE SCALE GENOMIC DNA]</scope>
    <source>
        <strain evidence="2 3">V47-23a</strain>
    </source>
</reference>
<dbReference type="InterPro" id="IPR023804">
    <property type="entry name" value="DUF3792_TM"/>
</dbReference>
<organism evidence="2 3">
    <name type="scientific">Peribacillus saganii</name>
    <dbReference type="NCBI Taxonomy" id="2303992"/>
    <lineage>
        <taxon>Bacteria</taxon>
        <taxon>Bacillati</taxon>
        <taxon>Bacillota</taxon>
        <taxon>Bacilli</taxon>
        <taxon>Bacillales</taxon>
        <taxon>Bacillaceae</taxon>
        <taxon>Peribacillus</taxon>
    </lineage>
</organism>
<dbReference type="Pfam" id="PF12670">
    <property type="entry name" value="DUF3792"/>
    <property type="match status" value="1"/>
</dbReference>
<feature type="transmembrane region" description="Helical" evidence="1">
    <location>
        <begin position="54"/>
        <end position="72"/>
    </location>
</feature>
<feature type="transmembrane region" description="Helical" evidence="1">
    <location>
        <begin position="111"/>
        <end position="131"/>
    </location>
</feature>
<evidence type="ECO:0000313" key="2">
    <source>
        <dbReference type="EMBL" id="RFU71716.1"/>
    </source>
</evidence>
<keyword evidence="1" id="KW-0812">Transmembrane</keyword>
<dbReference type="NCBIfam" id="TIGR04086">
    <property type="entry name" value="TIGR04086_membr"/>
    <property type="match status" value="1"/>
</dbReference>
<sequence>MTHSRGERITIETKKLGTAVVYGVLSIFIFGAATSLIFSLFLRFSSMDESSLTYVIMAASFISLFIGGFISGGKGKRQGWVLGGGTGLLYTLIILLFHYLGHDALFTMKQWISSICLILTSMMGGILGVNLKSGSRTN</sequence>
<evidence type="ECO:0000313" key="3">
    <source>
        <dbReference type="Proteomes" id="UP000264541"/>
    </source>
</evidence>
<dbReference type="AlphaFoldDB" id="A0A372LUG5"/>
<gene>
    <name evidence="2" type="ORF">D0469_00405</name>
</gene>
<keyword evidence="1" id="KW-0472">Membrane</keyword>
<feature type="transmembrane region" description="Helical" evidence="1">
    <location>
        <begin position="20"/>
        <end position="42"/>
    </location>
</feature>
<evidence type="ECO:0000256" key="1">
    <source>
        <dbReference type="SAM" id="Phobius"/>
    </source>
</evidence>
<dbReference type="Proteomes" id="UP000264541">
    <property type="component" value="Unassembled WGS sequence"/>
</dbReference>
<dbReference type="OrthoDB" id="2988991at2"/>
<comment type="caution">
    <text evidence="2">The sequence shown here is derived from an EMBL/GenBank/DDBJ whole genome shotgun (WGS) entry which is preliminary data.</text>
</comment>
<protein>
    <submittedName>
        <fullName evidence="2">TIGR04086 family membrane protein</fullName>
    </submittedName>
</protein>
<accession>A0A372LUG5</accession>
<dbReference type="EMBL" id="QVTE01000001">
    <property type="protein sequence ID" value="RFU71716.1"/>
    <property type="molecule type" value="Genomic_DNA"/>
</dbReference>
<name>A0A372LUG5_9BACI</name>